<evidence type="ECO:0000313" key="2">
    <source>
        <dbReference type="Proteomes" id="UP000434044"/>
    </source>
</evidence>
<evidence type="ECO:0000313" key="1">
    <source>
        <dbReference type="EMBL" id="MTW22276.1"/>
    </source>
</evidence>
<organism evidence="1 2">
    <name type="scientific">Allochromatium palmeri</name>
    <dbReference type="NCBI Taxonomy" id="231048"/>
    <lineage>
        <taxon>Bacteria</taxon>
        <taxon>Pseudomonadati</taxon>
        <taxon>Pseudomonadota</taxon>
        <taxon>Gammaproteobacteria</taxon>
        <taxon>Chromatiales</taxon>
        <taxon>Chromatiaceae</taxon>
        <taxon>Allochromatium</taxon>
    </lineage>
</organism>
<dbReference type="EMBL" id="WNKT01000035">
    <property type="protein sequence ID" value="MTW22276.1"/>
    <property type="molecule type" value="Genomic_DNA"/>
</dbReference>
<sequence>MTTLAFCLEEASAKAMLQGVLPRLLPNDIAVHYIVFEGKQDMHKQLVKRLRFWQKPDTRFVVMRDQDSGDCRIVRQELLELCREAGREDALVRVACRELESFYLGDLQAVESGLAIKGLARQQGNRKFRDPDALVNASEELGKLTGKRYQKLGGSRRIGPHLNLDDGMNTSRSFKALIEGVRRVSKETYSDAETLA</sequence>
<dbReference type="AlphaFoldDB" id="A0A6N8EHT3"/>
<keyword evidence="2" id="KW-1185">Reference proteome</keyword>
<dbReference type="Pfam" id="PF14103">
    <property type="entry name" value="DUF4276"/>
    <property type="match status" value="1"/>
</dbReference>
<dbReference type="InterPro" id="IPR025455">
    <property type="entry name" value="DUF4276"/>
</dbReference>
<name>A0A6N8EHT3_9GAMM</name>
<reference evidence="1 2" key="1">
    <citation type="submission" date="2019-11" db="EMBL/GenBank/DDBJ databases">
        <title>Whole-genome sequence of the anaerobic purple sulfur bacterium Allochromatium palmeri DSM 15591.</title>
        <authorList>
            <person name="Kyndt J.A."/>
            <person name="Meyer T.E."/>
        </authorList>
    </citation>
    <scope>NUCLEOTIDE SEQUENCE [LARGE SCALE GENOMIC DNA]</scope>
    <source>
        <strain evidence="1 2">DSM 15591</strain>
    </source>
</reference>
<gene>
    <name evidence="1" type="ORF">GJ668_14450</name>
</gene>
<accession>A0A6N8EHT3</accession>
<dbReference type="OrthoDB" id="283783at2"/>
<comment type="caution">
    <text evidence="1">The sequence shown here is derived from an EMBL/GenBank/DDBJ whole genome shotgun (WGS) entry which is preliminary data.</text>
</comment>
<dbReference type="Proteomes" id="UP000434044">
    <property type="component" value="Unassembled WGS sequence"/>
</dbReference>
<protein>
    <submittedName>
        <fullName evidence="1">DUF4276 family protein</fullName>
    </submittedName>
</protein>
<proteinExistence type="predicted"/>
<dbReference type="RefSeq" id="WP_155450844.1">
    <property type="nucleotide sequence ID" value="NZ_WNKT01000035.1"/>
</dbReference>